<accession>A0A9N9HCL0</accession>
<feature type="non-terminal residue" evidence="2">
    <location>
        <position position="140"/>
    </location>
</feature>
<feature type="non-terminal residue" evidence="2">
    <location>
        <position position="1"/>
    </location>
</feature>
<sequence length="140" mass="15560">KLMDQKPNAPNFLRTDSDNSRHKTQAPSGKSLHNPNPTIKPKINPARPADNGTQKSYKTVTKDPVGKKTKNKPGKYNSYSHSSDADDEHHEMTQNDLKKNKKPSLSQTKKNMVDYSSAEFDIGDGVGTPGLKALCCWKCY</sequence>
<name>A0A9N9HCL0_9GLOM</name>
<keyword evidence="3" id="KW-1185">Reference proteome</keyword>
<proteinExistence type="predicted"/>
<dbReference type="AlphaFoldDB" id="A0A9N9HCL0"/>
<evidence type="ECO:0000313" key="2">
    <source>
        <dbReference type="EMBL" id="CAG8674489.1"/>
    </source>
</evidence>
<reference evidence="2" key="1">
    <citation type="submission" date="2021-06" db="EMBL/GenBank/DDBJ databases">
        <authorList>
            <person name="Kallberg Y."/>
            <person name="Tangrot J."/>
            <person name="Rosling A."/>
        </authorList>
    </citation>
    <scope>NUCLEOTIDE SEQUENCE</scope>
    <source>
        <strain evidence="2">IA702</strain>
    </source>
</reference>
<comment type="caution">
    <text evidence="2">The sequence shown here is derived from an EMBL/GenBank/DDBJ whole genome shotgun (WGS) entry which is preliminary data.</text>
</comment>
<feature type="compositionally biased region" description="Basic and acidic residues" evidence="1">
    <location>
        <begin position="83"/>
        <end position="98"/>
    </location>
</feature>
<protein>
    <submittedName>
        <fullName evidence="2">7797_t:CDS:1</fullName>
    </submittedName>
</protein>
<feature type="region of interest" description="Disordered" evidence="1">
    <location>
        <begin position="1"/>
        <end position="110"/>
    </location>
</feature>
<dbReference type="Proteomes" id="UP000789572">
    <property type="component" value="Unassembled WGS sequence"/>
</dbReference>
<evidence type="ECO:0000256" key="1">
    <source>
        <dbReference type="SAM" id="MobiDB-lite"/>
    </source>
</evidence>
<dbReference type="EMBL" id="CAJVPJ010007251">
    <property type="protein sequence ID" value="CAG8674489.1"/>
    <property type="molecule type" value="Genomic_DNA"/>
</dbReference>
<feature type="compositionally biased region" description="Low complexity" evidence="1">
    <location>
        <begin position="34"/>
        <end position="45"/>
    </location>
</feature>
<organism evidence="2 3">
    <name type="scientific">Paraglomus occultum</name>
    <dbReference type="NCBI Taxonomy" id="144539"/>
    <lineage>
        <taxon>Eukaryota</taxon>
        <taxon>Fungi</taxon>
        <taxon>Fungi incertae sedis</taxon>
        <taxon>Mucoromycota</taxon>
        <taxon>Glomeromycotina</taxon>
        <taxon>Glomeromycetes</taxon>
        <taxon>Paraglomerales</taxon>
        <taxon>Paraglomeraceae</taxon>
        <taxon>Paraglomus</taxon>
    </lineage>
</organism>
<evidence type="ECO:0000313" key="3">
    <source>
        <dbReference type="Proteomes" id="UP000789572"/>
    </source>
</evidence>
<dbReference type="OrthoDB" id="10329899at2759"/>
<gene>
    <name evidence="2" type="ORF">POCULU_LOCUS11157</name>
</gene>